<dbReference type="PANTHER" id="PTHR24198:SF165">
    <property type="entry name" value="ANKYRIN REPEAT-CONTAINING PROTEIN-RELATED"/>
    <property type="match status" value="1"/>
</dbReference>
<gene>
    <name evidence="4" type="ORF">JYZ213_LOCUS755</name>
</gene>
<evidence type="ECO:0000256" key="3">
    <source>
        <dbReference type="PROSITE-ProRule" id="PRU00023"/>
    </source>
</evidence>
<dbReference type="InterPro" id="IPR002110">
    <property type="entry name" value="Ankyrin_rpt"/>
</dbReference>
<dbReference type="EMBL" id="CAJNOG010000003">
    <property type="protein sequence ID" value="CAF0725692.1"/>
    <property type="molecule type" value="Genomic_DNA"/>
</dbReference>
<evidence type="ECO:0000313" key="4">
    <source>
        <dbReference type="EMBL" id="CAF0725692.1"/>
    </source>
</evidence>
<dbReference type="Proteomes" id="UP000663845">
    <property type="component" value="Unassembled WGS sequence"/>
</dbReference>
<comment type="caution">
    <text evidence="4">The sequence shown here is derived from an EMBL/GenBank/DDBJ whole genome shotgun (WGS) entry which is preliminary data.</text>
</comment>
<dbReference type="PROSITE" id="PS50088">
    <property type="entry name" value="ANK_REPEAT"/>
    <property type="match status" value="1"/>
</dbReference>
<organism evidence="4 5">
    <name type="scientific">Adineta steineri</name>
    <dbReference type="NCBI Taxonomy" id="433720"/>
    <lineage>
        <taxon>Eukaryota</taxon>
        <taxon>Metazoa</taxon>
        <taxon>Spiralia</taxon>
        <taxon>Gnathifera</taxon>
        <taxon>Rotifera</taxon>
        <taxon>Eurotatoria</taxon>
        <taxon>Bdelloidea</taxon>
        <taxon>Adinetida</taxon>
        <taxon>Adinetidae</taxon>
        <taxon>Adineta</taxon>
    </lineage>
</organism>
<evidence type="ECO:0000256" key="1">
    <source>
        <dbReference type="ARBA" id="ARBA00022737"/>
    </source>
</evidence>
<sequence length="245" mass="28728">MDLLHAADYGRLTVVKDLISKDKSIVHTCRHKDPLNRAFNVDGSAIHYACRSGHLNVVKYLLEQDSTLINDVDIEKWTPLHYACNNGHLNIVKLLLEYNADINLQDSYLSQTPIQFAMYRQFEDIVYFLDPNIKWTKRNIDEISKKGSVSVFRKNSKLFLGRYILLEDHIKQIELFRNNSQSNDIELNQIQDAELDNFYVRIRLTHNFNQHINKTQELCSNKTDDLFLRSSTTSTNEHIMIFYDK</sequence>
<proteinExistence type="predicted"/>
<dbReference type="PRINTS" id="PR01415">
    <property type="entry name" value="ANKYRIN"/>
</dbReference>
<accession>A0A813MLI3</accession>
<protein>
    <submittedName>
        <fullName evidence="4">Uncharacterized protein</fullName>
    </submittedName>
</protein>
<dbReference type="SMART" id="SM00248">
    <property type="entry name" value="ANK"/>
    <property type="match status" value="2"/>
</dbReference>
<dbReference type="PANTHER" id="PTHR24198">
    <property type="entry name" value="ANKYRIN REPEAT AND PROTEIN KINASE DOMAIN-CONTAINING PROTEIN"/>
    <property type="match status" value="1"/>
</dbReference>
<dbReference type="PROSITE" id="PS50297">
    <property type="entry name" value="ANK_REP_REGION"/>
    <property type="match status" value="1"/>
</dbReference>
<dbReference type="SUPFAM" id="SSF48403">
    <property type="entry name" value="Ankyrin repeat"/>
    <property type="match status" value="1"/>
</dbReference>
<keyword evidence="1" id="KW-0677">Repeat</keyword>
<dbReference type="Gene3D" id="1.25.40.20">
    <property type="entry name" value="Ankyrin repeat-containing domain"/>
    <property type="match status" value="1"/>
</dbReference>
<evidence type="ECO:0000313" key="5">
    <source>
        <dbReference type="Proteomes" id="UP000663845"/>
    </source>
</evidence>
<dbReference type="AlphaFoldDB" id="A0A813MLI3"/>
<dbReference type="InterPro" id="IPR036770">
    <property type="entry name" value="Ankyrin_rpt-contain_sf"/>
</dbReference>
<dbReference type="Pfam" id="PF12796">
    <property type="entry name" value="Ank_2"/>
    <property type="match status" value="1"/>
</dbReference>
<evidence type="ECO:0000256" key="2">
    <source>
        <dbReference type="ARBA" id="ARBA00023043"/>
    </source>
</evidence>
<name>A0A813MLI3_9BILA</name>
<feature type="repeat" description="ANK" evidence="3">
    <location>
        <begin position="75"/>
        <end position="107"/>
    </location>
</feature>
<keyword evidence="2 3" id="KW-0040">ANK repeat</keyword>
<reference evidence="4" key="1">
    <citation type="submission" date="2021-02" db="EMBL/GenBank/DDBJ databases">
        <authorList>
            <person name="Nowell W R."/>
        </authorList>
    </citation>
    <scope>NUCLEOTIDE SEQUENCE</scope>
</reference>